<dbReference type="InterPro" id="IPR047521">
    <property type="entry name" value="XPF_nuclease_EME1_ascomycetes"/>
</dbReference>
<feature type="compositionally biased region" description="Polar residues" evidence="14">
    <location>
        <begin position="145"/>
        <end position="159"/>
    </location>
</feature>
<evidence type="ECO:0000256" key="6">
    <source>
        <dbReference type="ARBA" id="ARBA00022759"/>
    </source>
</evidence>
<dbReference type="Gene3D" id="3.40.50.10130">
    <property type="match status" value="1"/>
</dbReference>
<dbReference type="FunFam" id="1.10.150.670:FF:000004">
    <property type="entry name" value="Crossover junction endonuclease EME1"/>
    <property type="match status" value="1"/>
</dbReference>
<evidence type="ECO:0000256" key="11">
    <source>
        <dbReference type="ARBA" id="ARBA00023204"/>
    </source>
</evidence>
<evidence type="ECO:0000256" key="3">
    <source>
        <dbReference type="ARBA" id="ARBA00005313"/>
    </source>
</evidence>
<evidence type="ECO:0000313" key="16">
    <source>
        <dbReference type="EMBL" id="KAK3315106.1"/>
    </source>
</evidence>
<keyword evidence="12" id="KW-0539">Nucleus</keyword>
<name>A0AAE0M0W3_9PEZI</name>
<keyword evidence="10" id="KW-0233">DNA recombination</keyword>
<keyword evidence="5" id="KW-0479">Metal-binding</keyword>
<dbReference type="InterPro" id="IPR042530">
    <property type="entry name" value="EME1/EME2_C"/>
</dbReference>
<dbReference type="CDD" id="cd20085">
    <property type="entry name" value="XPF_nuclease_Mms4"/>
    <property type="match status" value="1"/>
</dbReference>
<dbReference type="PANTHER" id="PTHR21077">
    <property type="entry name" value="EME1 PROTEIN"/>
    <property type="match status" value="1"/>
</dbReference>
<keyword evidence="6" id="KW-0255">Endonuclease</keyword>
<dbReference type="GO" id="GO:0000712">
    <property type="term" value="P:resolution of meiotic recombination intermediates"/>
    <property type="evidence" value="ECO:0007669"/>
    <property type="project" value="TreeGrafter"/>
</dbReference>
<feature type="domain" description="ERCC4" evidence="15">
    <location>
        <begin position="393"/>
        <end position="670"/>
    </location>
</feature>
<dbReference type="GO" id="GO:0048476">
    <property type="term" value="C:Holliday junction resolvase complex"/>
    <property type="evidence" value="ECO:0007669"/>
    <property type="project" value="InterPro"/>
</dbReference>
<feature type="region of interest" description="Disordered" evidence="14">
    <location>
        <begin position="266"/>
        <end position="368"/>
    </location>
</feature>
<reference evidence="16" key="2">
    <citation type="submission" date="2023-06" db="EMBL/GenBank/DDBJ databases">
        <authorList>
            <consortium name="Lawrence Berkeley National Laboratory"/>
            <person name="Haridas S."/>
            <person name="Hensen N."/>
            <person name="Bonometti L."/>
            <person name="Westerberg I."/>
            <person name="Brannstrom I.O."/>
            <person name="Guillou S."/>
            <person name="Cros-Aarteil S."/>
            <person name="Calhoun S."/>
            <person name="Kuo A."/>
            <person name="Mondo S."/>
            <person name="Pangilinan J."/>
            <person name="Riley R."/>
            <person name="Labutti K."/>
            <person name="Andreopoulos B."/>
            <person name="Lipzen A."/>
            <person name="Chen C."/>
            <person name="Yanf M."/>
            <person name="Daum C."/>
            <person name="Ng V."/>
            <person name="Clum A."/>
            <person name="Steindorff A."/>
            <person name="Ohm R."/>
            <person name="Martin F."/>
            <person name="Silar P."/>
            <person name="Natvig D."/>
            <person name="Lalanne C."/>
            <person name="Gautier V."/>
            <person name="Ament-Velasquez S.L."/>
            <person name="Kruys A."/>
            <person name="Hutchinson M.I."/>
            <person name="Powell A.J."/>
            <person name="Barry K."/>
            <person name="Miller A.N."/>
            <person name="Grigoriev I.V."/>
            <person name="Debuchy R."/>
            <person name="Gladieux P."/>
            <person name="Thoren M.H."/>
            <person name="Johannesson H."/>
        </authorList>
    </citation>
    <scope>NUCLEOTIDE SEQUENCE</scope>
    <source>
        <strain evidence="16">CBS 118394</strain>
    </source>
</reference>
<dbReference type="EMBL" id="JAUEDM010000006">
    <property type="protein sequence ID" value="KAK3315106.1"/>
    <property type="molecule type" value="Genomic_DNA"/>
</dbReference>
<reference evidence="16" key="1">
    <citation type="journal article" date="2023" name="Mol. Phylogenet. Evol.">
        <title>Genome-scale phylogeny and comparative genomics of the fungal order Sordariales.</title>
        <authorList>
            <person name="Hensen N."/>
            <person name="Bonometti L."/>
            <person name="Westerberg I."/>
            <person name="Brannstrom I.O."/>
            <person name="Guillou S."/>
            <person name="Cros-Aarteil S."/>
            <person name="Calhoun S."/>
            <person name="Haridas S."/>
            <person name="Kuo A."/>
            <person name="Mondo S."/>
            <person name="Pangilinan J."/>
            <person name="Riley R."/>
            <person name="LaButti K."/>
            <person name="Andreopoulos B."/>
            <person name="Lipzen A."/>
            <person name="Chen C."/>
            <person name="Yan M."/>
            <person name="Daum C."/>
            <person name="Ng V."/>
            <person name="Clum A."/>
            <person name="Steindorff A."/>
            <person name="Ohm R.A."/>
            <person name="Martin F."/>
            <person name="Silar P."/>
            <person name="Natvig D.O."/>
            <person name="Lalanne C."/>
            <person name="Gautier V."/>
            <person name="Ament-Velasquez S.L."/>
            <person name="Kruys A."/>
            <person name="Hutchinson M.I."/>
            <person name="Powell A.J."/>
            <person name="Barry K."/>
            <person name="Miller A.N."/>
            <person name="Grigoriev I.V."/>
            <person name="Debuchy R."/>
            <person name="Gladieux P."/>
            <person name="Hiltunen Thoren M."/>
            <person name="Johannesson H."/>
        </authorList>
    </citation>
    <scope>NUCLEOTIDE SEQUENCE</scope>
    <source>
        <strain evidence="16">CBS 118394</strain>
    </source>
</reference>
<dbReference type="GO" id="GO:0008821">
    <property type="term" value="F:crossover junction DNA endonuclease activity"/>
    <property type="evidence" value="ECO:0007669"/>
    <property type="project" value="TreeGrafter"/>
</dbReference>
<dbReference type="SMART" id="SM00891">
    <property type="entry name" value="ERCC4"/>
    <property type="match status" value="1"/>
</dbReference>
<evidence type="ECO:0000256" key="14">
    <source>
        <dbReference type="SAM" id="MobiDB-lite"/>
    </source>
</evidence>
<dbReference type="GO" id="GO:0046872">
    <property type="term" value="F:metal ion binding"/>
    <property type="evidence" value="ECO:0007669"/>
    <property type="project" value="UniProtKB-KW"/>
</dbReference>
<keyword evidence="4" id="KW-0540">Nuclease</keyword>
<dbReference type="Pfam" id="PF02732">
    <property type="entry name" value="ERCC4"/>
    <property type="match status" value="1"/>
</dbReference>
<dbReference type="GO" id="GO:0003677">
    <property type="term" value="F:DNA binding"/>
    <property type="evidence" value="ECO:0007669"/>
    <property type="project" value="InterPro"/>
</dbReference>
<sequence>MPAEVISLLSSPEPKASTPPPPARTRKQPPPPAKRPTPPSRVLDYDPFDTIDDDAARRSTHKPSFAAFRDIPNLPSGRRIQSSAASDDVWFLDDDIFHQPSPKRQRLPSVNDNVAGRRTNLTRAEPPAALPALPQSVQKGGPTHLNLSLEQVEVSSSPRFSAGNFKNKTKTPDLSDDPFATSPPPREKPEPAALVHDLVDIDADSDVSNLFVTKSPRRDPISRRSSKRAIEWDPLSSSAPLPAATAKEGPPKTLRALQKSFSEVIILDESDDKDDDDCMAQPGLSDDEFPDIDKIDPSKFRAPAPKRQGAARSPPTASNLTKNAGTRAPAVKKSAEEKAREQEEKAAERERKKEEKEREKERERKEKALAKERAAALADVNKVRTDKKVSTPEMIVDLPNTLSHTTKLQAETLLKDLDVQAEDWSCPVDNVVRWRRKVRCRYNDEAGHWEPIPMRIEVDNYAMAILSAAEFVQRAVDRHGMDLEEHVTRMQTHFPNHTIIYLIEGLTPWMRKNRNLRNRQFASEVRRRLEEDAPGGSQLPSSNQDQERRRTNKSAAPEVYIDEDGVEDALLQLQVLHGALIHHTAATVETAQWIAVFTQHISTVPYRRQREESNTAAAAFCMEAGQVRTGDGPKDTYVRMLQEIGRVTAPIAYGIAGEFDSVSKLVRGLETEGPLRLQAIRKSANKDGAISDRAVGLAVSKRIHKIFTGRDETSTEV</sequence>
<feature type="compositionally biased region" description="Polar residues" evidence="14">
    <location>
        <begin position="315"/>
        <end position="324"/>
    </location>
</feature>
<evidence type="ECO:0000256" key="10">
    <source>
        <dbReference type="ARBA" id="ARBA00023172"/>
    </source>
</evidence>
<keyword evidence="13" id="KW-0469">Meiosis</keyword>
<keyword evidence="9" id="KW-0460">Magnesium</keyword>
<dbReference type="PANTHER" id="PTHR21077:SF5">
    <property type="entry name" value="CROSSOVER JUNCTION ENDONUCLEASE MMS4"/>
    <property type="match status" value="1"/>
</dbReference>
<evidence type="ECO:0000256" key="4">
    <source>
        <dbReference type="ARBA" id="ARBA00022722"/>
    </source>
</evidence>
<dbReference type="Gene3D" id="1.10.150.670">
    <property type="entry name" value="Crossover junction endonuclease EME1, DNA-binding domain"/>
    <property type="match status" value="1"/>
</dbReference>
<proteinExistence type="inferred from homology"/>
<feature type="region of interest" description="Disordered" evidence="14">
    <location>
        <begin position="527"/>
        <end position="558"/>
    </location>
</feature>
<feature type="region of interest" description="Disordered" evidence="14">
    <location>
        <begin position="98"/>
        <end position="253"/>
    </location>
</feature>
<dbReference type="GO" id="GO:0006302">
    <property type="term" value="P:double-strand break repair"/>
    <property type="evidence" value="ECO:0007669"/>
    <property type="project" value="TreeGrafter"/>
</dbReference>
<protein>
    <submittedName>
        <fullName evidence="16">ERCC4 domain-containing protein</fullName>
    </submittedName>
</protein>
<comment type="caution">
    <text evidence="16">The sequence shown here is derived from an EMBL/GenBank/DDBJ whole genome shotgun (WGS) entry which is preliminary data.</text>
</comment>
<dbReference type="GO" id="GO:0005634">
    <property type="term" value="C:nucleus"/>
    <property type="evidence" value="ECO:0007669"/>
    <property type="project" value="UniProtKB-SubCell"/>
</dbReference>
<dbReference type="InterPro" id="IPR033310">
    <property type="entry name" value="Mms4/EME1/EME2"/>
</dbReference>
<comment type="subcellular location">
    <subcellularLocation>
        <location evidence="2">Nucleus</location>
    </subcellularLocation>
</comment>
<feature type="compositionally biased region" description="Low complexity" evidence="14">
    <location>
        <begin position="234"/>
        <end position="244"/>
    </location>
</feature>
<comment type="cofactor">
    <cofactor evidence="1">
        <name>Mg(2+)</name>
        <dbReference type="ChEBI" id="CHEBI:18420"/>
    </cofactor>
</comment>
<dbReference type="Proteomes" id="UP001283341">
    <property type="component" value="Unassembled WGS sequence"/>
</dbReference>
<organism evidence="16 17">
    <name type="scientific">Apodospora peruviana</name>
    <dbReference type="NCBI Taxonomy" id="516989"/>
    <lineage>
        <taxon>Eukaryota</taxon>
        <taxon>Fungi</taxon>
        <taxon>Dikarya</taxon>
        <taxon>Ascomycota</taxon>
        <taxon>Pezizomycotina</taxon>
        <taxon>Sordariomycetes</taxon>
        <taxon>Sordariomycetidae</taxon>
        <taxon>Sordariales</taxon>
        <taxon>Lasiosphaeriaceae</taxon>
        <taxon>Apodospora</taxon>
    </lineage>
</organism>
<evidence type="ECO:0000313" key="17">
    <source>
        <dbReference type="Proteomes" id="UP001283341"/>
    </source>
</evidence>
<dbReference type="GO" id="GO:0031297">
    <property type="term" value="P:replication fork processing"/>
    <property type="evidence" value="ECO:0007669"/>
    <property type="project" value="TreeGrafter"/>
</dbReference>
<evidence type="ECO:0000256" key="7">
    <source>
        <dbReference type="ARBA" id="ARBA00022763"/>
    </source>
</evidence>
<dbReference type="AlphaFoldDB" id="A0AAE0M0W3"/>
<evidence type="ECO:0000256" key="1">
    <source>
        <dbReference type="ARBA" id="ARBA00001946"/>
    </source>
</evidence>
<evidence type="ECO:0000256" key="8">
    <source>
        <dbReference type="ARBA" id="ARBA00022801"/>
    </source>
</evidence>
<comment type="similarity">
    <text evidence="3">Belongs to the EME1/MMS4 family.</text>
</comment>
<evidence type="ECO:0000256" key="13">
    <source>
        <dbReference type="ARBA" id="ARBA00023254"/>
    </source>
</evidence>
<keyword evidence="8" id="KW-0378">Hydrolase</keyword>
<evidence type="ECO:0000256" key="12">
    <source>
        <dbReference type="ARBA" id="ARBA00023242"/>
    </source>
</evidence>
<accession>A0AAE0M0W3</accession>
<feature type="region of interest" description="Disordered" evidence="14">
    <location>
        <begin position="1"/>
        <end position="85"/>
    </location>
</feature>
<evidence type="ECO:0000256" key="9">
    <source>
        <dbReference type="ARBA" id="ARBA00022842"/>
    </source>
</evidence>
<gene>
    <name evidence="16" type="ORF">B0H66DRAFT_334131</name>
</gene>
<keyword evidence="17" id="KW-1185">Reference proteome</keyword>
<feature type="compositionally biased region" description="Low complexity" evidence="14">
    <location>
        <begin position="124"/>
        <end position="134"/>
    </location>
</feature>
<keyword evidence="7" id="KW-0227">DNA damage</keyword>
<evidence type="ECO:0000256" key="5">
    <source>
        <dbReference type="ARBA" id="ARBA00022723"/>
    </source>
</evidence>
<dbReference type="InterPro" id="IPR006166">
    <property type="entry name" value="ERCC4_domain"/>
</dbReference>
<keyword evidence="11" id="KW-0234">DNA repair</keyword>
<evidence type="ECO:0000259" key="15">
    <source>
        <dbReference type="SMART" id="SM00891"/>
    </source>
</evidence>
<feature type="compositionally biased region" description="Acidic residues" evidence="14">
    <location>
        <begin position="266"/>
        <end position="278"/>
    </location>
</feature>
<dbReference type="GO" id="GO:0031573">
    <property type="term" value="P:mitotic intra-S DNA damage checkpoint signaling"/>
    <property type="evidence" value="ECO:0007669"/>
    <property type="project" value="TreeGrafter"/>
</dbReference>
<feature type="compositionally biased region" description="Basic and acidic residues" evidence="14">
    <location>
        <begin position="333"/>
        <end position="368"/>
    </location>
</feature>
<evidence type="ECO:0000256" key="2">
    <source>
        <dbReference type="ARBA" id="ARBA00004123"/>
    </source>
</evidence>
<feature type="compositionally biased region" description="Pro residues" evidence="14">
    <location>
        <begin position="17"/>
        <end position="39"/>
    </location>
</feature>